<dbReference type="SUPFAM" id="SSF53850">
    <property type="entry name" value="Periplasmic binding protein-like II"/>
    <property type="match status" value="1"/>
</dbReference>
<evidence type="ECO:0000256" key="3">
    <source>
        <dbReference type="ARBA" id="ARBA00023125"/>
    </source>
</evidence>
<comment type="caution">
    <text evidence="6">The sequence shown here is derived from an EMBL/GenBank/DDBJ whole genome shotgun (WGS) entry which is preliminary data.</text>
</comment>
<evidence type="ECO:0000259" key="5">
    <source>
        <dbReference type="PROSITE" id="PS50931"/>
    </source>
</evidence>
<dbReference type="GO" id="GO:0003700">
    <property type="term" value="F:DNA-binding transcription factor activity"/>
    <property type="evidence" value="ECO:0007669"/>
    <property type="project" value="InterPro"/>
</dbReference>
<keyword evidence="4" id="KW-0804">Transcription</keyword>
<dbReference type="Pfam" id="PF03466">
    <property type="entry name" value="LysR_substrate"/>
    <property type="match status" value="2"/>
</dbReference>
<evidence type="ECO:0000256" key="4">
    <source>
        <dbReference type="ARBA" id="ARBA00023163"/>
    </source>
</evidence>
<dbReference type="PANTHER" id="PTHR30537">
    <property type="entry name" value="HTH-TYPE TRANSCRIPTIONAL REGULATOR"/>
    <property type="match status" value="1"/>
</dbReference>
<protein>
    <submittedName>
        <fullName evidence="6">LysR family transcriptional regulator</fullName>
    </submittedName>
</protein>
<dbReference type="InterPro" id="IPR000847">
    <property type="entry name" value="LysR_HTH_N"/>
</dbReference>
<dbReference type="GO" id="GO:0006351">
    <property type="term" value="P:DNA-templated transcription"/>
    <property type="evidence" value="ECO:0007669"/>
    <property type="project" value="TreeGrafter"/>
</dbReference>
<dbReference type="InterPro" id="IPR005119">
    <property type="entry name" value="LysR_subst-bd"/>
</dbReference>
<evidence type="ECO:0000256" key="2">
    <source>
        <dbReference type="ARBA" id="ARBA00023015"/>
    </source>
</evidence>
<keyword evidence="3" id="KW-0238">DNA-binding</keyword>
<dbReference type="PANTHER" id="PTHR30537:SF10">
    <property type="entry name" value="TRANSCRIPTIONAL REGULATOR-RELATED"/>
    <property type="match status" value="1"/>
</dbReference>
<dbReference type="Gene3D" id="1.10.10.10">
    <property type="entry name" value="Winged helix-like DNA-binding domain superfamily/Winged helix DNA-binding domain"/>
    <property type="match status" value="1"/>
</dbReference>
<sequence>MSEMDDLAAFAILIEAGSFTLAAQQLGCSKGQLSKRISQLESRFSVVLLQRTTRRLSLTAAGAALLPQAQALVVQVERARQALARLKDDMAGPVRMTVPVSLGETFFDGLLLEFSGKYPEVQIELDLSNSYRDLSRDGFDLAVRSEVGNDERLVARPLLAWHEMTCASPAYLEQYGEPLTPQALVEHRCLLNSHYSGREEWLYHQQHELLRVRVSGPFASNHYSGREEWLYHQQHELLRVRVSGPFASNHYSLLKKAALAGAGIARLPSYLLQAELADGRLRWLLRDYQTRRMPMYLVHPYQGGLPKRTQVLADYLIGWFKRSGEALDRLQHTT</sequence>
<dbReference type="GO" id="GO:0043565">
    <property type="term" value="F:sequence-specific DNA binding"/>
    <property type="evidence" value="ECO:0007669"/>
    <property type="project" value="TreeGrafter"/>
</dbReference>
<evidence type="ECO:0000256" key="1">
    <source>
        <dbReference type="ARBA" id="ARBA00009437"/>
    </source>
</evidence>
<dbReference type="Pfam" id="PF00126">
    <property type="entry name" value="HTH_1"/>
    <property type="match status" value="1"/>
</dbReference>
<dbReference type="InterPro" id="IPR058163">
    <property type="entry name" value="LysR-type_TF_proteobact-type"/>
</dbReference>
<dbReference type="CDD" id="cd08422">
    <property type="entry name" value="PBP2_CrgA_like"/>
    <property type="match status" value="1"/>
</dbReference>
<keyword evidence="2" id="KW-0805">Transcription regulation</keyword>
<gene>
    <name evidence="6" type="ORF">EAH74_08130</name>
</gene>
<dbReference type="PROSITE" id="PS50931">
    <property type="entry name" value="HTH_LYSR"/>
    <property type="match status" value="1"/>
</dbReference>
<accession>A0A502IE83</accession>
<dbReference type="InterPro" id="IPR036388">
    <property type="entry name" value="WH-like_DNA-bd_sf"/>
</dbReference>
<dbReference type="InterPro" id="IPR036390">
    <property type="entry name" value="WH_DNA-bd_sf"/>
</dbReference>
<dbReference type="Proteomes" id="UP000320914">
    <property type="component" value="Unassembled WGS sequence"/>
</dbReference>
<dbReference type="Gene3D" id="3.40.190.290">
    <property type="match status" value="2"/>
</dbReference>
<dbReference type="EMBL" id="RCZA01000003">
    <property type="protein sequence ID" value="TPG85249.1"/>
    <property type="molecule type" value="Genomic_DNA"/>
</dbReference>
<proteinExistence type="inferred from homology"/>
<dbReference type="RefSeq" id="WP_140677536.1">
    <property type="nucleotide sequence ID" value="NZ_RCZA01000003.1"/>
</dbReference>
<evidence type="ECO:0000313" key="6">
    <source>
        <dbReference type="EMBL" id="TPG85249.1"/>
    </source>
</evidence>
<comment type="similarity">
    <text evidence="1">Belongs to the LysR transcriptional regulatory family.</text>
</comment>
<name>A0A502IE83_9PSED</name>
<dbReference type="SUPFAM" id="SSF46785">
    <property type="entry name" value="Winged helix' DNA-binding domain"/>
    <property type="match status" value="1"/>
</dbReference>
<organism evidence="6 7">
    <name type="scientific">Pseudomonas mandelii</name>
    <dbReference type="NCBI Taxonomy" id="75612"/>
    <lineage>
        <taxon>Bacteria</taxon>
        <taxon>Pseudomonadati</taxon>
        <taxon>Pseudomonadota</taxon>
        <taxon>Gammaproteobacteria</taxon>
        <taxon>Pseudomonadales</taxon>
        <taxon>Pseudomonadaceae</taxon>
        <taxon>Pseudomonas</taxon>
    </lineage>
</organism>
<evidence type="ECO:0000313" key="7">
    <source>
        <dbReference type="Proteomes" id="UP000320914"/>
    </source>
</evidence>
<dbReference type="FunFam" id="1.10.10.10:FF:000001">
    <property type="entry name" value="LysR family transcriptional regulator"/>
    <property type="match status" value="1"/>
</dbReference>
<dbReference type="AlphaFoldDB" id="A0A502IE83"/>
<feature type="domain" description="HTH lysR-type" evidence="5">
    <location>
        <begin position="1"/>
        <end position="59"/>
    </location>
</feature>
<reference evidence="6 7" key="1">
    <citation type="journal article" date="2019" name="Environ. Microbiol.">
        <title>Species interactions and distinct microbial communities in high Arctic permafrost affected cryosols are associated with the CH4 and CO2 gas fluxes.</title>
        <authorList>
            <person name="Altshuler I."/>
            <person name="Hamel J."/>
            <person name="Turney S."/>
            <person name="Magnuson E."/>
            <person name="Levesque R."/>
            <person name="Greer C."/>
            <person name="Whyte L.G."/>
        </authorList>
    </citation>
    <scope>NUCLEOTIDE SEQUENCE [LARGE SCALE GENOMIC DNA]</scope>
    <source>
        <strain evidence="6 7">OWC5</strain>
    </source>
</reference>